<dbReference type="InterPro" id="IPR049067">
    <property type="entry name" value="MreB-like_C"/>
</dbReference>
<sequence>MGIEGAVAILNIATNDDLSVKDEMAYYGTVGVCEIGSLTTDFPIMKKLQPDNRFSHGEYFGIASYLDAIRQDVYEKFGYNFQSRAKLVKRIRESSYLINLVGERRSDIKPIVDEHFWRAAVRVVDLIHKRWAKYPDAQAFYVLGGGASALRPYIEEITHGKLPLRFVNDSEWQNAAGYLKMLKNQGVTQDLNQPNSGGSW</sequence>
<dbReference type="RefSeq" id="WP_380026063.1">
    <property type="nucleotide sequence ID" value="NZ_JBHSHC010000096.1"/>
</dbReference>
<protein>
    <recommendedName>
        <fullName evidence="1">Actin homologue MreB-like C-terminal domain-containing protein</fullName>
    </recommendedName>
</protein>
<evidence type="ECO:0000313" key="2">
    <source>
        <dbReference type="EMBL" id="MFC4768139.1"/>
    </source>
</evidence>
<keyword evidence="3" id="KW-1185">Reference proteome</keyword>
<proteinExistence type="predicted"/>
<dbReference type="SUPFAM" id="SSF53067">
    <property type="entry name" value="Actin-like ATPase domain"/>
    <property type="match status" value="1"/>
</dbReference>
<comment type="caution">
    <text evidence="2">The sequence shown here is derived from an EMBL/GenBank/DDBJ whole genome shotgun (WGS) entry which is preliminary data.</text>
</comment>
<reference evidence="3" key="1">
    <citation type="journal article" date="2019" name="Int. J. Syst. Evol. Microbiol.">
        <title>The Global Catalogue of Microorganisms (GCM) 10K type strain sequencing project: providing services to taxonomists for standard genome sequencing and annotation.</title>
        <authorList>
            <consortium name="The Broad Institute Genomics Platform"/>
            <consortium name="The Broad Institute Genome Sequencing Center for Infectious Disease"/>
            <person name="Wu L."/>
            <person name="Ma J."/>
        </authorList>
    </citation>
    <scope>NUCLEOTIDE SEQUENCE [LARGE SCALE GENOMIC DNA]</scope>
    <source>
        <strain evidence="3">WYCCWR 12678</strain>
    </source>
</reference>
<organism evidence="2 3">
    <name type="scientific">Effusibacillus consociatus</name>
    <dbReference type="NCBI Taxonomy" id="1117041"/>
    <lineage>
        <taxon>Bacteria</taxon>
        <taxon>Bacillati</taxon>
        <taxon>Bacillota</taxon>
        <taxon>Bacilli</taxon>
        <taxon>Bacillales</taxon>
        <taxon>Alicyclobacillaceae</taxon>
        <taxon>Effusibacillus</taxon>
    </lineage>
</organism>
<name>A0ABV9Q1L8_9BACL</name>
<evidence type="ECO:0000259" key="1">
    <source>
        <dbReference type="Pfam" id="PF21522"/>
    </source>
</evidence>
<accession>A0ABV9Q1L8</accession>
<feature type="domain" description="Actin homologue MreB-like C-terminal" evidence="1">
    <location>
        <begin position="33"/>
        <end position="155"/>
    </location>
</feature>
<dbReference type="EMBL" id="JBHSHC010000096">
    <property type="protein sequence ID" value="MFC4768139.1"/>
    <property type="molecule type" value="Genomic_DNA"/>
</dbReference>
<dbReference type="Gene3D" id="3.30.420.40">
    <property type="match status" value="1"/>
</dbReference>
<dbReference type="Proteomes" id="UP001596002">
    <property type="component" value="Unassembled WGS sequence"/>
</dbReference>
<dbReference type="Pfam" id="PF21522">
    <property type="entry name" value="MreB-like_C"/>
    <property type="match status" value="1"/>
</dbReference>
<gene>
    <name evidence="2" type="ORF">ACFO8Q_12350</name>
</gene>
<dbReference type="InterPro" id="IPR043129">
    <property type="entry name" value="ATPase_NBD"/>
</dbReference>
<evidence type="ECO:0000313" key="3">
    <source>
        <dbReference type="Proteomes" id="UP001596002"/>
    </source>
</evidence>